<dbReference type="AlphaFoldDB" id="D4JT45"/>
<proteinExistence type="predicted"/>
<dbReference type="HOGENOM" id="CLU_1249061_0_0_9"/>
<sequence>MKRIWLFLYAQDEKDVDIQREGLTNHCRKSRMNIIGETVMIQEKKLDPDGFSTAINCAVENRCDYLATYKTETIEMDDQMGIAICEAYIESNLSLYSTDHGAFMEKIYKALPWLKLWNAPNLFSMDEDLDAGEKPEYPEPRGLDSLKVRVKRQGKICKLTFTDLCEDEQLFALSCMSKEEIKTLMMQLACSMQRLVNLFDIRRNQDGQLTAKGKEHLLIQQ</sequence>
<dbReference type="Proteomes" id="UP000008803">
    <property type="component" value="Chromosome"/>
</dbReference>
<reference evidence="1 2" key="2">
    <citation type="submission" date="2010-03" db="EMBL/GenBank/DDBJ databases">
        <authorList>
            <person name="Pajon A."/>
        </authorList>
    </citation>
    <scope>NUCLEOTIDE SEQUENCE [LARGE SCALE GENOMIC DNA]</scope>
    <source>
        <strain evidence="1 2">70/3</strain>
    </source>
</reference>
<dbReference type="PATRIC" id="fig|657319.3.peg.1355"/>
<dbReference type="KEGG" id="esu:EUS_10670"/>
<evidence type="ECO:0000313" key="2">
    <source>
        <dbReference type="Proteomes" id="UP000008803"/>
    </source>
</evidence>
<evidence type="ECO:0000313" key="1">
    <source>
        <dbReference type="EMBL" id="CBK96264.1"/>
    </source>
</evidence>
<accession>D4JT45</accession>
<protein>
    <submittedName>
        <fullName evidence="1">Uncharacterized protein</fullName>
    </submittedName>
</protein>
<dbReference type="EMBL" id="FP929044">
    <property type="protein sequence ID" value="CBK96264.1"/>
    <property type="molecule type" value="Genomic_DNA"/>
</dbReference>
<dbReference type="BioCyc" id="ESIR657319:G136K-901-MONOMER"/>
<gene>
    <name evidence="1" type="ORF">EUS_10670</name>
</gene>
<organism evidence="1 2">
    <name type="scientific">[Eubacterium] siraeum 70/3</name>
    <dbReference type="NCBI Taxonomy" id="657319"/>
    <lineage>
        <taxon>Bacteria</taxon>
        <taxon>Bacillati</taxon>
        <taxon>Bacillota</taxon>
        <taxon>Clostridia</taxon>
        <taxon>Eubacteriales</taxon>
        <taxon>Oscillospiraceae</taxon>
        <taxon>Oscillospiraceae incertae sedis</taxon>
    </lineage>
</organism>
<name>D4JT45_9FIRM</name>
<reference evidence="1 2" key="1">
    <citation type="submission" date="2010-03" db="EMBL/GenBank/DDBJ databases">
        <title>The genome sequence of Eubacterium siraeum 70/3.</title>
        <authorList>
            <consortium name="metaHIT consortium -- http://www.metahit.eu/"/>
            <person name="Pajon A."/>
            <person name="Turner K."/>
            <person name="Parkhill J."/>
            <person name="Duncan S."/>
            <person name="Flint H."/>
        </authorList>
    </citation>
    <scope>NUCLEOTIDE SEQUENCE [LARGE SCALE GENOMIC DNA]</scope>
    <source>
        <strain evidence="1 2">70/3</strain>
    </source>
</reference>